<evidence type="ECO:0000256" key="1">
    <source>
        <dbReference type="SAM" id="Phobius"/>
    </source>
</evidence>
<evidence type="ECO:0000313" key="4">
    <source>
        <dbReference type="Proteomes" id="UP000184073"/>
    </source>
</evidence>
<evidence type="ECO:0000313" key="3">
    <source>
        <dbReference type="EMBL" id="OJJ00387.1"/>
    </source>
</evidence>
<proteinExistence type="predicted"/>
<dbReference type="GeneID" id="63730721"/>
<dbReference type="EMBL" id="KV878127">
    <property type="protein sequence ID" value="OJJ00387.1"/>
    <property type="molecule type" value="Genomic_DNA"/>
</dbReference>
<keyword evidence="1" id="KW-0812">Transmembrane</keyword>
<keyword evidence="2" id="KW-0732">Signal</keyword>
<feature type="signal peptide" evidence="2">
    <location>
        <begin position="1"/>
        <end position="26"/>
    </location>
</feature>
<keyword evidence="4" id="KW-1185">Reference proteome</keyword>
<accession>A0A1L9PFS2</accession>
<name>A0A1L9PFS2_ASPVE</name>
<dbReference type="AlphaFoldDB" id="A0A1L9PFS2"/>
<protein>
    <submittedName>
        <fullName evidence="3">Uncharacterized protein</fullName>
    </submittedName>
</protein>
<reference evidence="4" key="1">
    <citation type="journal article" date="2017" name="Genome Biol.">
        <title>Comparative genomics reveals high biological diversity and specific adaptations in the industrially and medically important fungal genus Aspergillus.</title>
        <authorList>
            <person name="de Vries R.P."/>
            <person name="Riley R."/>
            <person name="Wiebenga A."/>
            <person name="Aguilar-Osorio G."/>
            <person name="Amillis S."/>
            <person name="Uchima C.A."/>
            <person name="Anderluh G."/>
            <person name="Asadollahi M."/>
            <person name="Askin M."/>
            <person name="Barry K."/>
            <person name="Battaglia E."/>
            <person name="Bayram O."/>
            <person name="Benocci T."/>
            <person name="Braus-Stromeyer S.A."/>
            <person name="Caldana C."/>
            <person name="Canovas D."/>
            <person name="Cerqueira G.C."/>
            <person name="Chen F."/>
            <person name="Chen W."/>
            <person name="Choi C."/>
            <person name="Clum A."/>
            <person name="Dos Santos R.A."/>
            <person name="Damasio A.R."/>
            <person name="Diallinas G."/>
            <person name="Emri T."/>
            <person name="Fekete E."/>
            <person name="Flipphi M."/>
            <person name="Freyberg S."/>
            <person name="Gallo A."/>
            <person name="Gournas C."/>
            <person name="Habgood R."/>
            <person name="Hainaut M."/>
            <person name="Harispe M.L."/>
            <person name="Henrissat B."/>
            <person name="Hilden K.S."/>
            <person name="Hope R."/>
            <person name="Hossain A."/>
            <person name="Karabika E."/>
            <person name="Karaffa L."/>
            <person name="Karanyi Z."/>
            <person name="Krasevec N."/>
            <person name="Kuo A."/>
            <person name="Kusch H."/>
            <person name="LaButti K."/>
            <person name="Lagendijk E.L."/>
            <person name="Lapidus A."/>
            <person name="Levasseur A."/>
            <person name="Lindquist E."/>
            <person name="Lipzen A."/>
            <person name="Logrieco A.F."/>
            <person name="MacCabe A."/>
            <person name="Maekelae M.R."/>
            <person name="Malavazi I."/>
            <person name="Melin P."/>
            <person name="Meyer V."/>
            <person name="Mielnichuk N."/>
            <person name="Miskei M."/>
            <person name="Molnar A.P."/>
            <person name="Mule G."/>
            <person name="Ngan C.Y."/>
            <person name="Orejas M."/>
            <person name="Orosz E."/>
            <person name="Ouedraogo J.P."/>
            <person name="Overkamp K.M."/>
            <person name="Park H.-S."/>
            <person name="Perrone G."/>
            <person name="Piumi F."/>
            <person name="Punt P.J."/>
            <person name="Ram A.F."/>
            <person name="Ramon A."/>
            <person name="Rauscher S."/>
            <person name="Record E."/>
            <person name="Riano-Pachon D.M."/>
            <person name="Robert V."/>
            <person name="Roehrig J."/>
            <person name="Ruller R."/>
            <person name="Salamov A."/>
            <person name="Salih N.S."/>
            <person name="Samson R.A."/>
            <person name="Sandor E."/>
            <person name="Sanguinetti M."/>
            <person name="Schuetze T."/>
            <person name="Sepcic K."/>
            <person name="Shelest E."/>
            <person name="Sherlock G."/>
            <person name="Sophianopoulou V."/>
            <person name="Squina F.M."/>
            <person name="Sun H."/>
            <person name="Susca A."/>
            <person name="Todd R.B."/>
            <person name="Tsang A."/>
            <person name="Unkles S.E."/>
            <person name="van de Wiele N."/>
            <person name="van Rossen-Uffink D."/>
            <person name="Oliveira J.V."/>
            <person name="Vesth T.C."/>
            <person name="Visser J."/>
            <person name="Yu J.-H."/>
            <person name="Zhou M."/>
            <person name="Andersen M.R."/>
            <person name="Archer D.B."/>
            <person name="Baker S.E."/>
            <person name="Benoit I."/>
            <person name="Brakhage A.A."/>
            <person name="Braus G.H."/>
            <person name="Fischer R."/>
            <person name="Frisvad J.C."/>
            <person name="Goldman G.H."/>
            <person name="Houbraken J."/>
            <person name="Oakley B."/>
            <person name="Pocsi I."/>
            <person name="Scazzocchio C."/>
            <person name="Seiboth B."/>
            <person name="vanKuyk P.A."/>
            <person name="Wortman J."/>
            <person name="Dyer P.S."/>
            <person name="Grigoriev I.V."/>
        </authorList>
    </citation>
    <scope>NUCLEOTIDE SEQUENCE [LARGE SCALE GENOMIC DNA]</scope>
    <source>
        <strain evidence="4">CBS 583.65</strain>
    </source>
</reference>
<keyword evidence="1" id="KW-1133">Transmembrane helix</keyword>
<keyword evidence="1" id="KW-0472">Membrane</keyword>
<sequence length="88" mass="10279">MFIYHMKRSLSLLQFLLLFHTKQSYSCSYYSKHPIQTSLTGRTNNNGIDASIKFHLPLIVLHLCICFSYHASLFWLFIMSLLFIASDT</sequence>
<dbReference type="VEuPathDB" id="FungiDB:ASPVEDRAFT_564392"/>
<feature type="chain" id="PRO_5012047105" evidence="2">
    <location>
        <begin position="27"/>
        <end position="88"/>
    </location>
</feature>
<dbReference type="RefSeq" id="XP_040666149.1">
    <property type="nucleotide sequence ID" value="XM_040815210.1"/>
</dbReference>
<feature type="transmembrane region" description="Helical" evidence="1">
    <location>
        <begin position="59"/>
        <end position="85"/>
    </location>
</feature>
<dbReference type="Proteomes" id="UP000184073">
    <property type="component" value="Unassembled WGS sequence"/>
</dbReference>
<organism evidence="3 4">
    <name type="scientific">Aspergillus versicolor CBS 583.65</name>
    <dbReference type="NCBI Taxonomy" id="1036611"/>
    <lineage>
        <taxon>Eukaryota</taxon>
        <taxon>Fungi</taxon>
        <taxon>Dikarya</taxon>
        <taxon>Ascomycota</taxon>
        <taxon>Pezizomycotina</taxon>
        <taxon>Eurotiomycetes</taxon>
        <taxon>Eurotiomycetidae</taxon>
        <taxon>Eurotiales</taxon>
        <taxon>Aspergillaceae</taxon>
        <taxon>Aspergillus</taxon>
        <taxon>Aspergillus subgen. Nidulantes</taxon>
    </lineage>
</organism>
<gene>
    <name evidence="3" type="ORF">ASPVEDRAFT_564392</name>
</gene>
<evidence type="ECO:0000256" key="2">
    <source>
        <dbReference type="SAM" id="SignalP"/>
    </source>
</evidence>